<feature type="transmembrane region" description="Helical" evidence="14">
    <location>
        <begin position="45"/>
        <end position="68"/>
    </location>
</feature>
<keyword evidence="4" id="KW-1003">Cell membrane</keyword>
<dbReference type="OrthoDB" id="9789704at2"/>
<dbReference type="GO" id="GO:0005298">
    <property type="term" value="F:proline:sodium symporter activity"/>
    <property type="evidence" value="ECO:0007669"/>
    <property type="project" value="TreeGrafter"/>
</dbReference>
<dbReference type="EMBL" id="FNGU01000005">
    <property type="protein sequence ID" value="SDM31863.1"/>
    <property type="molecule type" value="Genomic_DNA"/>
</dbReference>
<dbReference type="GO" id="GO:0005886">
    <property type="term" value="C:plasma membrane"/>
    <property type="evidence" value="ECO:0007669"/>
    <property type="project" value="UniProtKB-SubCell"/>
</dbReference>
<comment type="subcellular location">
    <subcellularLocation>
        <location evidence="1">Cell membrane</location>
        <topology evidence="1">Multi-pass membrane protein</topology>
    </subcellularLocation>
</comment>
<keyword evidence="6" id="KW-0769">Symport</keyword>
<gene>
    <name evidence="15" type="ORF">SAMN05660860_02280</name>
</gene>
<sequence length="559" mass="59661">MSPVLLGIVVAGYLLILTGLAFKAYRETHTGADYLVAGRSSHPFVMAMSYGATFVSTSAIIGFGGAAAVFGMGLLWLTFLTIFIGIFVAFVFFGRRTRLMGANLNAHTFPEFIGLRFQSRGLQGAVGLLIFATMPLYAAVVLMGGGKFISQVLQVDYQAALLVLTLIVAVYVIMGGLKGVMYTDAFQGSIMFAGMVTLLVFTYYRLGGVTAAHERLTGMKDIAVSMFGAKGHTGWTSFPAFLSEYWLVVVTTIILGVGIGVLAQPQLVVRFMTVKSDRELNRAVLIGGVFILVAVGVAFVVGPLANVFFYYENPATQGQIALLAAGTQVDAIIPLYISQAMPQWFAAIFMVTMISAAMSTLSSQFHTMGTSLGRDLYEGALGRKGNSLRINKAGVFSAIVLSYLVASALPVFFEGGTAIIAHGTAIFFGICAAAFLPMYFGAIYFRGMTRAGAWAGFAAGTLSSLFWIFFVHIKESKSLMLCKALFGVDSLAADTLWVVVDPLVVALPLSILATVLGNLLGEKIPVRHLAHCFRGISRTNRRSPAKATLPIPSGASVVE</sequence>
<feature type="transmembrane region" description="Helical" evidence="14">
    <location>
        <begin position="189"/>
        <end position="206"/>
    </location>
</feature>
<accession>A0A1G9S8M1</accession>
<feature type="transmembrane region" description="Helical" evidence="14">
    <location>
        <begin position="74"/>
        <end position="93"/>
    </location>
</feature>
<keyword evidence="11" id="KW-0739">Sodium transport</keyword>
<evidence type="ECO:0000256" key="6">
    <source>
        <dbReference type="ARBA" id="ARBA00022847"/>
    </source>
</evidence>
<evidence type="ECO:0000256" key="5">
    <source>
        <dbReference type="ARBA" id="ARBA00022692"/>
    </source>
</evidence>
<evidence type="ECO:0000256" key="10">
    <source>
        <dbReference type="ARBA" id="ARBA00023136"/>
    </source>
</evidence>
<protein>
    <submittedName>
        <fullName evidence="15">Solute:Na+ symporter, SSS family</fullName>
    </submittedName>
</protein>
<feature type="transmembrane region" description="Helical" evidence="14">
    <location>
        <begin position="157"/>
        <end position="177"/>
    </location>
</feature>
<feature type="transmembrane region" description="Helical" evidence="14">
    <location>
        <begin position="496"/>
        <end position="520"/>
    </location>
</feature>
<dbReference type="GO" id="GO:0015193">
    <property type="term" value="F:L-proline transmembrane transporter activity"/>
    <property type="evidence" value="ECO:0007669"/>
    <property type="project" value="TreeGrafter"/>
</dbReference>
<feature type="transmembrane region" description="Helical" evidence="14">
    <location>
        <begin position="419"/>
        <end position="440"/>
    </location>
</feature>
<dbReference type="STRING" id="392333.SAMN05660860_02280"/>
<evidence type="ECO:0000313" key="15">
    <source>
        <dbReference type="EMBL" id="SDM31863.1"/>
    </source>
</evidence>
<feature type="transmembrane region" description="Helical" evidence="14">
    <location>
        <begin position="6"/>
        <end position="25"/>
    </location>
</feature>
<dbReference type="PROSITE" id="PS50283">
    <property type="entry name" value="NA_SOLUT_SYMP_3"/>
    <property type="match status" value="1"/>
</dbReference>
<evidence type="ECO:0000313" key="16">
    <source>
        <dbReference type="Proteomes" id="UP000182146"/>
    </source>
</evidence>
<evidence type="ECO:0000256" key="4">
    <source>
        <dbReference type="ARBA" id="ARBA00022475"/>
    </source>
</evidence>
<keyword evidence="9" id="KW-0406">Ion transport</keyword>
<reference evidence="15 16" key="1">
    <citation type="submission" date="2016-10" db="EMBL/GenBank/DDBJ databases">
        <authorList>
            <person name="de Groot N.N."/>
        </authorList>
    </citation>
    <scope>NUCLEOTIDE SEQUENCE [LARGE SCALE GENOMIC DNA]</scope>
    <source>
        <strain evidence="15 16">DSM 17813</strain>
    </source>
</reference>
<evidence type="ECO:0000256" key="13">
    <source>
        <dbReference type="RuleBase" id="RU362091"/>
    </source>
</evidence>
<dbReference type="AlphaFoldDB" id="A0A1G9S8M1"/>
<comment type="catalytic activity">
    <reaction evidence="12">
        <text>L-proline(in) + Na(+)(in) = L-proline(out) + Na(+)(out)</text>
        <dbReference type="Rhea" id="RHEA:28967"/>
        <dbReference type="ChEBI" id="CHEBI:29101"/>
        <dbReference type="ChEBI" id="CHEBI:60039"/>
    </reaction>
</comment>
<organism evidence="15 16">
    <name type="scientific">Geoalkalibacter ferrihydriticus</name>
    <dbReference type="NCBI Taxonomy" id="392333"/>
    <lineage>
        <taxon>Bacteria</taxon>
        <taxon>Pseudomonadati</taxon>
        <taxon>Thermodesulfobacteriota</taxon>
        <taxon>Desulfuromonadia</taxon>
        <taxon>Desulfuromonadales</taxon>
        <taxon>Geoalkalibacteraceae</taxon>
        <taxon>Geoalkalibacter</taxon>
    </lineage>
</organism>
<comment type="similarity">
    <text evidence="2 13">Belongs to the sodium:solute symporter (SSF) (TC 2.A.21) family.</text>
</comment>
<feature type="transmembrane region" description="Helical" evidence="14">
    <location>
        <begin position="452"/>
        <end position="473"/>
    </location>
</feature>
<dbReference type="Gene3D" id="1.20.1730.10">
    <property type="entry name" value="Sodium/glucose cotransporter"/>
    <property type="match status" value="1"/>
</dbReference>
<evidence type="ECO:0000256" key="11">
    <source>
        <dbReference type="ARBA" id="ARBA00023201"/>
    </source>
</evidence>
<dbReference type="PANTHER" id="PTHR48086:SF3">
    <property type="entry name" value="SODIUM_PROLINE SYMPORTER"/>
    <property type="match status" value="1"/>
</dbReference>
<evidence type="ECO:0000256" key="12">
    <source>
        <dbReference type="ARBA" id="ARBA00033708"/>
    </source>
</evidence>
<feature type="transmembrane region" description="Helical" evidence="14">
    <location>
        <begin position="245"/>
        <end position="263"/>
    </location>
</feature>
<keyword evidence="3" id="KW-0813">Transport</keyword>
<feature type="transmembrane region" description="Helical" evidence="14">
    <location>
        <begin position="344"/>
        <end position="361"/>
    </location>
</feature>
<dbReference type="PANTHER" id="PTHR48086">
    <property type="entry name" value="SODIUM/PROLINE SYMPORTER-RELATED"/>
    <property type="match status" value="1"/>
</dbReference>
<evidence type="ECO:0000256" key="9">
    <source>
        <dbReference type="ARBA" id="ARBA00023065"/>
    </source>
</evidence>
<keyword evidence="10 14" id="KW-0472">Membrane</keyword>
<evidence type="ECO:0000256" key="8">
    <source>
        <dbReference type="ARBA" id="ARBA00023053"/>
    </source>
</evidence>
<evidence type="ECO:0000256" key="14">
    <source>
        <dbReference type="SAM" id="Phobius"/>
    </source>
</evidence>
<feature type="transmembrane region" description="Helical" evidence="14">
    <location>
        <begin position="393"/>
        <end position="413"/>
    </location>
</feature>
<evidence type="ECO:0000256" key="2">
    <source>
        <dbReference type="ARBA" id="ARBA00006434"/>
    </source>
</evidence>
<feature type="transmembrane region" description="Helical" evidence="14">
    <location>
        <begin position="283"/>
        <end position="305"/>
    </location>
</feature>
<dbReference type="Pfam" id="PF00474">
    <property type="entry name" value="SSF"/>
    <property type="match status" value="1"/>
</dbReference>
<dbReference type="GO" id="GO:0015824">
    <property type="term" value="P:proline transport"/>
    <property type="evidence" value="ECO:0007669"/>
    <property type="project" value="TreeGrafter"/>
</dbReference>
<evidence type="ECO:0000256" key="7">
    <source>
        <dbReference type="ARBA" id="ARBA00022989"/>
    </source>
</evidence>
<name>A0A1G9S8M1_9BACT</name>
<dbReference type="CDD" id="cd10322">
    <property type="entry name" value="SLC5sbd"/>
    <property type="match status" value="1"/>
</dbReference>
<dbReference type="RefSeq" id="WP_082047874.1">
    <property type="nucleotide sequence ID" value="NZ_FNGU01000005.1"/>
</dbReference>
<dbReference type="InterPro" id="IPR050277">
    <property type="entry name" value="Sodium:Solute_Symporter"/>
</dbReference>
<dbReference type="Proteomes" id="UP000182146">
    <property type="component" value="Unassembled WGS sequence"/>
</dbReference>
<dbReference type="InterPro" id="IPR038377">
    <property type="entry name" value="Na/Glc_symporter_sf"/>
</dbReference>
<evidence type="ECO:0000256" key="3">
    <source>
        <dbReference type="ARBA" id="ARBA00022448"/>
    </source>
</evidence>
<feature type="transmembrane region" description="Helical" evidence="14">
    <location>
        <begin position="125"/>
        <end position="145"/>
    </location>
</feature>
<keyword evidence="5 14" id="KW-0812">Transmembrane</keyword>
<dbReference type="InterPro" id="IPR001734">
    <property type="entry name" value="Na/solute_symporter"/>
</dbReference>
<keyword evidence="8" id="KW-0915">Sodium</keyword>
<proteinExistence type="inferred from homology"/>
<evidence type="ECO:0000256" key="1">
    <source>
        <dbReference type="ARBA" id="ARBA00004651"/>
    </source>
</evidence>
<keyword evidence="7 14" id="KW-1133">Transmembrane helix</keyword>